<dbReference type="PROSITE" id="PS00383">
    <property type="entry name" value="TYR_PHOSPHATASE_1"/>
    <property type="match status" value="1"/>
</dbReference>
<dbReference type="InterPro" id="IPR026893">
    <property type="entry name" value="Tyr/Ser_Pase_IphP-type"/>
</dbReference>
<reference evidence="2 3" key="1">
    <citation type="submission" date="2018-11" db="EMBL/GenBank/DDBJ databases">
        <title>Gordonia insulae sp. nov., isolated from an island soil.</title>
        <authorList>
            <person name="Kim Y.S."/>
            <person name="Kim S.B."/>
        </authorList>
    </citation>
    <scope>NUCLEOTIDE SEQUENCE [LARGE SCALE GENOMIC DNA]</scope>
    <source>
        <strain evidence="2 3">MMS17-SY073</strain>
    </source>
</reference>
<dbReference type="RefSeq" id="WP_119032208.1">
    <property type="nucleotide sequence ID" value="NZ_CP033972.1"/>
</dbReference>
<keyword evidence="3" id="KW-1185">Reference proteome</keyword>
<feature type="domain" description="Tyrosine specific protein phosphatases" evidence="1">
    <location>
        <begin position="97"/>
        <end position="170"/>
    </location>
</feature>
<dbReference type="Proteomes" id="UP000271469">
    <property type="component" value="Chromosome"/>
</dbReference>
<evidence type="ECO:0000313" key="2">
    <source>
        <dbReference type="EMBL" id="AZG45537.1"/>
    </source>
</evidence>
<dbReference type="SUPFAM" id="SSF52799">
    <property type="entry name" value="(Phosphotyrosine protein) phosphatases II"/>
    <property type="match status" value="1"/>
</dbReference>
<accession>A0A3G8JKC6</accession>
<protein>
    <submittedName>
        <fullName evidence="2">Tyrosine-protein phosphatase</fullName>
        <ecNumber evidence="2">3.1.3.48</ecNumber>
    </submittedName>
</protein>
<evidence type="ECO:0000259" key="1">
    <source>
        <dbReference type="PROSITE" id="PS50056"/>
    </source>
</evidence>
<keyword evidence="2" id="KW-0378">Hydrolase</keyword>
<dbReference type="InterPro" id="IPR029021">
    <property type="entry name" value="Prot-tyrosine_phosphatase-like"/>
</dbReference>
<dbReference type="EMBL" id="CP033972">
    <property type="protein sequence ID" value="AZG45537.1"/>
    <property type="molecule type" value="Genomic_DNA"/>
</dbReference>
<sequence>MTAAVDHLVNLRDVAGLPLTGGGLTASGVLYRSDAPHVGDSLPTHVASWPPSTVVDLRSKKERERTGFDWDKGTVVHALPLHDAAAPGDVRPPDLTALYLTTLETKASRAAHVLQIAAAAAGPVLVHCTAGKDRTGVMVAALLLAAGVEPAAVREDYLATTANMELLRRRWKAKGPRLAPAIRLPRSWLTTSPEAIDEVIGHLLSWPGGVHGWFTDAGATETDLRSWRRRLTRPDGS</sequence>
<gene>
    <name evidence="2" type="primary">iphP_2</name>
    <name evidence="2" type="ORF">D7316_02133</name>
</gene>
<dbReference type="AlphaFoldDB" id="A0A3G8JKC6"/>
<name>A0A3G8JKC6_9ACTN</name>
<dbReference type="EC" id="3.1.3.48" evidence="2"/>
<dbReference type="PROSITE" id="PS50056">
    <property type="entry name" value="TYR_PHOSPHATASE_2"/>
    <property type="match status" value="1"/>
</dbReference>
<dbReference type="Pfam" id="PF13350">
    <property type="entry name" value="Y_phosphatase3"/>
    <property type="match status" value="1"/>
</dbReference>
<organism evidence="2 3">
    <name type="scientific">Gordonia insulae</name>
    <dbReference type="NCBI Taxonomy" id="2420509"/>
    <lineage>
        <taxon>Bacteria</taxon>
        <taxon>Bacillati</taxon>
        <taxon>Actinomycetota</taxon>
        <taxon>Actinomycetes</taxon>
        <taxon>Mycobacteriales</taxon>
        <taxon>Gordoniaceae</taxon>
        <taxon>Gordonia</taxon>
    </lineage>
</organism>
<dbReference type="InterPro" id="IPR000387">
    <property type="entry name" value="Tyr_Pase_dom"/>
</dbReference>
<dbReference type="KEGG" id="gom:D7316_02133"/>
<proteinExistence type="predicted"/>
<dbReference type="Gene3D" id="3.90.190.10">
    <property type="entry name" value="Protein tyrosine phosphatase superfamily"/>
    <property type="match status" value="1"/>
</dbReference>
<dbReference type="InterPro" id="IPR016130">
    <property type="entry name" value="Tyr_Pase_AS"/>
</dbReference>
<dbReference type="OrthoDB" id="1188001at2"/>
<dbReference type="GO" id="GO:0004725">
    <property type="term" value="F:protein tyrosine phosphatase activity"/>
    <property type="evidence" value="ECO:0007669"/>
    <property type="project" value="UniProtKB-EC"/>
</dbReference>
<evidence type="ECO:0000313" key="3">
    <source>
        <dbReference type="Proteomes" id="UP000271469"/>
    </source>
</evidence>